<keyword evidence="1" id="KW-0812">Transmembrane</keyword>
<proteinExistence type="predicted"/>
<protein>
    <recommendedName>
        <fullName evidence="4">PH domain-containing protein</fullName>
    </recommendedName>
</protein>
<dbReference type="RefSeq" id="WP_135616095.1">
    <property type="nucleotide sequence ID" value="NZ_RQFY01000007.1"/>
</dbReference>
<evidence type="ECO:0000313" key="2">
    <source>
        <dbReference type="EMBL" id="TGL31339.1"/>
    </source>
</evidence>
<gene>
    <name evidence="2" type="ORF">EHQ52_15490</name>
</gene>
<dbReference type="AlphaFoldDB" id="A0A4R9J2W6"/>
<dbReference type="Proteomes" id="UP000297871">
    <property type="component" value="Unassembled WGS sequence"/>
</dbReference>
<keyword evidence="1" id="KW-1133">Transmembrane helix</keyword>
<name>A0A4R9J2W6_9LEPT</name>
<sequence length="165" mass="18758">MNTGIILLIISFVLVVARANNIIFSIVIVIGFFLIFYALFRLANRKKWIVSSNNDSIQLSEISGISKLIRLDDIKKFYFGGASESSKSILKLYLRNGKNIRLSGDLFESDIKQLYQFLKEYSEANPILKEVESPTKLTAQRVIGVMLGAPLFMLLYLLIKEIFVK</sequence>
<evidence type="ECO:0000256" key="1">
    <source>
        <dbReference type="SAM" id="Phobius"/>
    </source>
</evidence>
<evidence type="ECO:0000313" key="3">
    <source>
        <dbReference type="Proteomes" id="UP000297871"/>
    </source>
</evidence>
<comment type="caution">
    <text evidence="2">The sequence shown here is derived from an EMBL/GenBank/DDBJ whole genome shotgun (WGS) entry which is preliminary data.</text>
</comment>
<organism evidence="2 3">
    <name type="scientific">Leptospira koniambonensis</name>
    <dbReference type="NCBI Taxonomy" id="2484950"/>
    <lineage>
        <taxon>Bacteria</taxon>
        <taxon>Pseudomonadati</taxon>
        <taxon>Spirochaetota</taxon>
        <taxon>Spirochaetia</taxon>
        <taxon>Leptospirales</taxon>
        <taxon>Leptospiraceae</taxon>
        <taxon>Leptospira</taxon>
    </lineage>
</organism>
<reference evidence="2" key="1">
    <citation type="journal article" date="2019" name="PLoS Negl. Trop. Dis.">
        <title>Revisiting the worldwide diversity of Leptospira species in the environment.</title>
        <authorList>
            <person name="Vincent A.T."/>
            <person name="Schiettekatte O."/>
            <person name="Bourhy P."/>
            <person name="Veyrier F.J."/>
            <person name="Picardeau M."/>
        </authorList>
    </citation>
    <scope>NUCLEOTIDE SEQUENCE [LARGE SCALE GENOMIC DNA]</scope>
    <source>
        <strain evidence="2">201800265</strain>
    </source>
</reference>
<keyword evidence="1" id="KW-0472">Membrane</keyword>
<feature type="transmembrane region" description="Helical" evidence="1">
    <location>
        <begin position="142"/>
        <end position="159"/>
    </location>
</feature>
<dbReference type="OrthoDB" id="329759at2"/>
<feature type="transmembrane region" description="Helical" evidence="1">
    <location>
        <begin position="6"/>
        <end position="39"/>
    </location>
</feature>
<keyword evidence="3" id="KW-1185">Reference proteome</keyword>
<accession>A0A4R9J2W6</accession>
<dbReference type="EMBL" id="RQFY01000007">
    <property type="protein sequence ID" value="TGL31339.1"/>
    <property type="molecule type" value="Genomic_DNA"/>
</dbReference>
<evidence type="ECO:0008006" key="4">
    <source>
        <dbReference type="Google" id="ProtNLM"/>
    </source>
</evidence>